<dbReference type="Pfam" id="PF00680">
    <property type="entry name" value="RdRP_1"/>
    <property type="match status" value="1"/>
</dbReference>
<evidence type="ECO:0000259" key="6">
    <source>
        <dbReference type="PROSITE" id="PS50507"/>
    </source>
</evidence>
<dbReference type="InterPro" id="IPR043502">
    <property type="entry name" value="DNA/RNA_pol_sf"/>
</dbReference>
<evidence type="ECO:0000256" key="3">
    <source>
        <dbReference type="ARBA" id="ARBA00022695"/>
    </source>
</evidence>
<feature type="domain" description="RdRp catalytic" evidence="6">
    <location>
        <begin position="610"/>
        <end position="735"/>
    </location>
</feature>
<dbReference type="GO" id="GO:0003723">
    <property type="term" value="F:RNA binding"/>
    <property type="evidence" value="ECO:0007669"/>
    <property type="project" value="InterPro"/>
</dbReference>
<evidence type="ECO:0000256" key="2">
    <source>
        <dbReference type="ARBA" id="ARBA00022679"/>
    </source>
</evidence>
<dbReference type="GO" id="GO:0006351">
    <property type="term" value="P:DNA-templated transcription"/>
    <property type="evidence" value="ECO:0007669"/>
    <property type="project" value="InterPro"/>
</dbReference>
<keyword evidence="4" id="KW-0693">Viral RNA replication</keyword>
<dbReference type="SUPFAM" id="SSF56672">
    <property type="entry name" value="DNA/RNA polymerases"/>
    <property type="match status" value="1"/>
</dbReference>
<accession>A0A0K2K031</accession>
<evidence type="ECO:0000256" key="4">
    <source>
        <dbReference type="ARBA" id="ARBA00022953"/>
    </source>
</evidence>
<reference evidence="7" key="1">
    <citation type="journal article" date="2015" name="Genome Announc.">
        <title>Complete Genome Sequence of Southern tomato virus Identified in China Using Next-Generation Sequencing.</title>
        <authorList>
            <person name="Padmanabhan C."/>
            <person name="Zheng Y."/>
            <person name="Li R."/>
            <person name="Sun S.E."/>
            <person name="Zhang D."/>
            <person name="Liu Y."/>
            <person name="Fei Z."/>
            <person name="Ling K.S."/>
        </authorList>
    </citation>
    <scope>NUCLEOTIDE SEQUENCE</scope>
    <source>
        <strain evidence="7">CN-12</strain>
    </source>
</reference>
<keyword evidence="3" id="KW-0548">Nucleotidyltransferase</keyword>
<dbReference type="GO" id="GO:0003968">
    <property type="term" value="F:RNA-directed RNA polymerase activity"/>
    <property type="evidence" value="ECO:0007669"/>
    <property type="project" value="UniProtKB-KW"/>
</dbReference>
<keyword evidence="1" id="KW-0696">RNA-directed RNA polymerase</keyword>
<dbReference type="EMBL" id="KT438549">
    <property type="protein sequence ID" value="ALB05811.1"/>
    <property type="molecule type" value="Genomic_RNA"/>
</dbReference>
<organism evidence="7">
    <name type="scientific">Southern tomato virus</name>
    <name type="common">STV</name>
    <dbReference type="NCBI Taxonomy" id="591166"/>
    <lineage>
        <taxon>Viruses</taxon>
        <taxon>Riboviria</taxon>
        <taxon>Orthornavirae</taxon>
        <taxon>Pisuviricota</taxon>
        <taxon>Duplopiviricetes</taxon>
        <taxon>Durnavirales</taxon>
        <taxon>Amalgaviridae</taxon>
        <taxon>Amalgavirus</taxon>
        <taxon>Amalgavirus lycopersici</taxon>
    </lineage>
</organism>
<feature type="coiled-coil region" evidence="5">
    <location>
        <begin position="156"/>
        <end position="183"/>
    </location>
</feature>
<protein>
    <submittedName>
        <fullName evidence="7">Fusion protein RdRp</fullName>
    </submittedName>
</protein>
<dbReference type="PROSITE" id="PS50507">
    <property type="entry name" value="RDRP_SSRNA_POS"/>
    <property type="match status" value="1"/>
</dbReference>
<keyword evidence="5" id="KW-0175">Coiled coil</keyword>
<name>A0A0K2K031_STV</name>
<evidence type="ECO:0000256" key="5">
    <source>
        <dbReference type="SAM" id="Coils"/>
    </source>
</evidence>
<dbReference type="InterPro" id="IPR001205">
    <property type="entry name" value="RNA-dir_pol_C"/>
</dbReference>
<keyword evidence="2" id="KW-0808">Transferase</keyword>
<sequence>MAGVGGSAAGRVPNAANVPLTAKEKEKTVMREIVEIGETFVELGIDKRYFQRTTYVSHMLLPNQYFKLLKQFKGKTAEELDLALGAAVAHGVLRSMRGITFKKFFDFLNWVKTKEGKDALGETMYAQKLEQKGRGDFSIAEVALLHCFETQRNDMLRDEKDVRLKAEEEIADLQRKIVKRREKLEEDLIATKSNYEPVSRYVGLSDYELNCKCWSLYQQFNPDKVTAGAKPTRKQVKEAFDMYAEFVAKTNRLEFLKHGNVKDELQAFINAKILGYEQLGDKGRVVILGVSWQQWVLRWIMKWNQRTRKRLLKNLPVGKLRRGKEMTPCRPLSEIIPMERLEEKRTLQYKLPPQLSRATEVEAEAVSLLYPNARIEVEVRPIGRDTRAIPFSRSRWEVGVRKVIGGGEVLNWDVDGNKYRGGGCFADAIKLLAGATQRPPQRLLEDCYTITTAREALGLPSDLAVPSGKGSCHVRNYNDDATSGPFLWSFGIKKKYGLDKLLQSLMEDIYCHYSISEATDRALPYFAARVGFRSKLLAMGEAVKKFTECAPMGRCVMMLDALEQFASAPLYNVLSKYTAERSRGQTSFRNTVVRASSDWMHFWDEVKEAAVCVELDWSKFDRERPSEDLDFMIKVICSCFRPRDEVEAKLLRGYGVCMRRALVERRLITDDGGVIHIDGMVPSGSLWTGWLDTALNILYIKSVLRSIDILEEEAVPKCAGDDNLTVFSKDPGDEVLEEMRVKLNDYFRAGIKKEDFIITRPPFHVRTFQAVFKEGTDLSKGTSKIMKKAYWREFEDELRIDQEKGLSHRWEYRFKGAPKFLSCYWLEDGRPIRPSHENLEKLLYPEGVHANIDDYIAAVLSMVVDNPFNHHNINHLKHRYIIANQVKRLSAAGGRCEDILRLARIREREDEEVPVPQIAVWRRVKEYVDLDSYEPAKYYIQDFNAFVSGVTSLYARSSTGGLDAYKVMDLIRGNATIGRGQWGNDVMDWIRFVRDHPATKYLKGAKRFREQHNQEPTTAKPSKDARRAIKLLRNSLINEAYADSNSFAISISERLRRKKPTR</sequence>
<dbReference type="InterPro" id="IPR007094">
    <property type="entry name" value="RNA-dir_pol_PSvirus"/>
</dbReference>
<organismHost>
    <name type="scientific">Solanum lycopersicum</name>
    <name type="common">Tomato</name>
    <name type="synonym">Lycopersicon esculentum</name>
    <dbReference type="NCBI Taxonomy" id="4081"/>
</organismHost>
<evidence type="ECO:0000313" key="7">
    <source>
        <dbReference type="EMBL" id="ALB05811.1"/>
    </source>
</evidence>
<dbReference type="GO" id="GO:0039694">
    <property type="term" value="P:viral RNA genome replication"/>
    <property type="evidence" value="ECO:0007669"/>
    <property type="project" value="InterPro"/>
</dbReference>
<evidence type="ECO:0000256" key="1">
    <source>
        <dbReference type="ARBA" id="ARBA00022484"/>
    </source>
</evidence>
<proteinExistence type="predicted"/>